<dbReference type="Proteomes" id="UP000054623">
    <property type="component" value="Unassembled WGS sequence"/>
</dbReference>
<accession>A0A0W1JPZ6</accession>
<evidence type="ECO:0000313" key="3">
    <source>
        <dbReference type="Proteomes" id="UP000054623"/>
    </source>
</evidence>
<dbReference type="OrthoDB" id="9809781at2"/>
<feature type="chain" id="PRO_5006924193" evidence="1">
    <location>
        <begin position="37"/>
        <end position="199"/>
    </location>
</feature>
<dbReference type="EMBL" id="LOCK01000001">
    <property type="protein sequence ID" value="KTE93756.1"/>
    <property type="molecule type" value="Genomic_DNA"/>
</dbReference>
<feature type="signal peptide" evidence="1">
    <location>
        <begin position="1"/>
        <end position="36"/>
    </location>
</feature>
<sequence length="199" mass="21505">MFGKKMKGRIKVLSVFLTLALAFSMAGIFGQAPVLAATTQFDLIIDGGTPITITASSINSSLDYKLVHYSGRNNAGTQAYYSTRGVDLEDLIAPYVPSGEDLDVATTEIIITSDDATTKTFAGDDLFGTTRYYYPSTYPVDPGDPVEALIATSDAAFITTNPADFGSGDALRFYYGQTTDAEKNRPNWVKTVETIEVNF</sequence>
<dbReference type="AlphaFoldDB" id="A0A0W1JPZ6"/>
<dbReference type="RefSeq" id="WP_058490520.1">
    <property type="nucleotide sequence ID" value="NZ_LOCK01000001.1"/>
</dbReference>
<evidence type="ECO:0000256" key="1">
    <source>
        <dbReference type="SAM" id="SignalP"/>
    </source>
</evidence>
<evidence type="ECO:0000313" key="2">
    <source>
        <dbReference type="EMBL" id="KTE93756.1"/>
    </source>
</evidence>
<keyword evidence="1" id="KW-0732">Signal</keyword>
<organism evidence="2 3">
    <name type="scientific">Desulfitobacterium hafniense</name>
    <name type="common">Desulfitobacterium frappieri</name>
    <dbReference type="NCBI Taxonomy" id="49338"/>
    <lineage>
        <taxon>Bacteria</taxon>
        <taxon>Bacillati</taxon>
        <taxon>Bacillota</taxon>
        <taxon>Clostridia</taxon>
        <taxon>Eubacteriales</taxon>
        <taxon>Desulfitobacteriaceae</taxon>
        <taxon>Desulfitobacterium</taxon>
    </lineage>
</organism>
<gene>
    <name evidence="2" type="ORF">AT727_02035</name>
</gene>
<protein>
    <submittedName>
        <fullName evidence="2">Uncharacterized protein</fullName>
    </submittedName>
</protein>
<reference evidence="2 3" key="1">
    <citation type="submission" date="2015-12" db="EMBL/GenBank/DDBJ databases">
        <title>Draft Genome Sequence of Desulfitobacterium hafniense Strain DH, a Sulfate-reducing Bacterium Isolated from Paddy Soils.</title>
        <authorList>
            <person name="Bao P."/>
            <person name="Zhang X."/>
            <person name="Li G."/>
        </authorList>
    </citation>
    <scope>NUCLEOTIDE SEQUENCE [LARGE SCALE GENOMIC DNA]</scope>
    <source>
        <strain evidence="2 3">DH</strain>
    </source>
</reference>
<name>A0A0W1JPZ6_DESHA</name>
<proteinExistence type="predicted"/>
<comment type="caution">
    <text evidence="2">The sequence shown here is derived from an EMBL/GenBank/DDBJ whole genome shotgun (WGS) entry which is preliminary data.</text>
</comment>